<dbReference type="GO" id="GO:0016020">
    <property type="term" value="C:membrane"/>
    <property type="evidence" value="ECO:0007669"/>
    <property type="project" value="UniProtKB-SubCell"/>
</dbReference>
<proteinExistence type="predicted"/>
<feature type="transmembrane region" description="Helical" evidence="6">
    <location>
        <begin position="370"/>
        <end position="388"/>
    </location>
</feature>
<dbReference type="GO" id="GO:0055085">
    <property type="term" value="P:transmembrane transport"/>
    <property type="evidence" value="ECO:0007669"/>
    <property type="project" value="InterPro"/>
</dbReference>
<dbReference type="PANTHER" id="PTHR11814">
    <property type="entry name" value="SULFATE TRANSPORTER"/>
    <property type="match status" value="1"/>
</dbReference>
<evidence type="ECO:0000313" key="8">
    <source>
        <dbReference type="EMBL" id="GMI49194.1"/>
    </source>
</evidence>
<dbReference type="CDD" id="cd07042">
    <property type="entry name" value="STAS_SulP_like_sulfate_transporter"/>
    <property type="match status" value="1"/>
</dbReference>
<protein>
    <recommendedName>
        <fullName evidence="7">STAS domain-containing protein</fullName>
    </recommendedName>
</protein>
<feature type="transmembrane region" description="Helical" evidence="6">
    <location>
        <begin position="294"/>
        <end position="311"/>
    </location>
</feature>
<dbReference type="Gene3D" id="3.30.750.24">
    <property type="entry name" value="STAS domain"/>
    <property type="match status" value="1"/>
</dbReference>
<feature type="domain" description="STAS" evidence="7">
    <location>
        <begin position="522"/>
        <end position="639"/>
    </location>
</feature>
<feature type="transmembrane region" description="Helical" evidence="6">
    <location>
        <begin position="408"/>
        <end position="430"/>
    </location>
</feature>
<dbReference type="InterPro" id="IPR036513">
    <property type="entry name" value="STAS_dom_sf"/>
</dbReference>
<evidence type="ECO:0000256" key="6">
    <source>
        <dbReference type="SAM" id="Phobius"/>
    </source>
</evidence>
<reference evidence="9" key="1">
    <citation type="journal article" date="2023" name="Commun. Biol.">
        <title>Genome analysis of Parmales, the sister group of diatoms, reveals the evolutionary specialization of diatoms from phago-mixotrophs to photoautotrophs.</title>
        <authorList>
            <person name="Ban H."/>
            <person name="Sato S."/>
            <person name="Yoshikawa S."/>
            <person name="Yamada K."/>
            <person name="Nakamura Y."/>
            <person name="Ichinomiya M."/>
            <person name="Sato N."/>
            <person name="Blanc-Mathieu R."/>
            <person name="Endo H."/>
            <person name="Kuwata A."/>
            <person name="Ogata H."/>
        </authorList>
    </citation>
    <scope>NUCLEOTIDE SEQUENCE [LARGE SCALE GENOMIC DNA]</scope>
</reference>
<dbReference type="Pfam" id="PF01740">
    <property type="entry name" value="STAS"/>
    <property type="match status" value="1"/>
</dbReference>
<dbReference type="PROSITE" id="PS50801">
    <property type="entry name" value="STAS"/>
    <property type="match status" value="1"/>
</dbReference>
<comment type="subcellular location">
    <subcellularLocation>
        <location evidence="1">Membrane</location>
        <topology evidence="1">Multi-pass membrane protein</topology>
    </subcellularLocation>
</comment>
<keyword evidence="2 6" id="KW-0812">Transmembrane</keyword>
<organism evidence="8 9">
    <name type="scientific">Triparma columacea</name>
    <dbReference type="NCBI Taxonomy" id="722753"/>
    <lineage>
        <taxon>Eukaryota</taxon>
        <taxon>Sar</taxon>
        <taxon>Stramenopiles</taxon>
        <taxon>Ochrophyta</taxon>
        <taxon>Bolidophyceae</taxon>
        <taxon>Parmales</taxon>
        <taxon>Triparmaceae</taxon>
        <taxon>Triparma</taxon>
    </lineage>
</organism>
<dbReference type="EMBL" id="BRYA01000476">
    <property type="protein sequence ID" value="GMI49194.1"/>
    <property type="molecule type" value="Genomic_DNA"/>
</dbReference>
<dbReference type="NCBIfam" id="TIGR00815">
    <property type="entry name" value="sulP"/>
    <property type="match status" value="1"/>
</dbReference>
<evidence type="ECO:0000259" key="7">
    <source>
        <dbReference type="PROSITE" id="PS50801"/>
    </source>
</evidence>
<evidence type="ECO:0000313" key="9">
    <source>
        <dbReference type="Proteomes" id="UP001165065"/>
    </source>
</evidence>
<accession>A0A9W7LG46</accession>
<evidence type="ECO:0000256" key="4">
    <source>
        <dbReference type="ARBA" id="ARBA00023136"/>
    </source>
</evidence>
<evidence type="ECO:0000256" key="1">
    <source>
        <dbReference type="ARBA" id="ARBA00004141"/>
    </source>
</evidence>
<feature type="transmembrane region" description="Helical" evidence="6">
    <location>
        <begin position="331"/>
        <end position="349"/>
    </location>
</feature>
<feature type="transmembrane region" description="Helical" evidence="6">
    <location>
        <begin position="88"/>
        <end position="107"/>
    </location>
</feature>
<dbReference type="Pfam" id="PF00916">
    <property type="entry name" value="Sulfate_transp"/>
    <property type="match status" value="1"/>
</dbReference>
<dbReference type="AlphaFoldDB" id="A0A9W7LG46"/>
<gene>
    <name evidence="8" type="ORF">TrCOL_g12556</name>
</gene>
<dbReference type="Proteomes" id="UP001165065">
    <property type="component" value="Unassembled WGS sequence"/>
</dbReference>
<keyword evidence="9" id="KW-1185">Reference proteome</keyword>
<feature type="transmembrane region" description="Helical" evidence="6">
    <location>
        <begin position="178"/>
        <end position="199"/>
    </location>
</feature>
<feature type="transmembrane region" description="Helical" evidence="6">
    <location>
        <begin position="119"/>
        <end position="142"/>
    </location>
</feature>
<keyword evidence="3 6" id="KW-1133">Transmembrane helix</keyword>
<dbReference type="OrthoDB" id="288203at2759"/>
<sequence>MKERKNAAPQTDAELQVLYTQTTPQHLSKRSNAHSEFSTRGSVDLDGKNTMGMSKGPVLPPEVPFKEKLKASMPSLHWLRHYDRSKSLRVDIIAGMVISFMVIPQGMAYGMLAGMPVEYGLYSSLFPPLIYMFFGTAAHLSLGTNAPISILVADSVTAAISTETDCSDNVDSADCERILNATLVLCLLCGLFYLIFWMLRFSIIVSFVPDPVLAGFTTGASVIIITSNMKHALGITTVRGQIWEIWVSIFDNLGNINWAAFAFFVLSYGTIMGLKEVNKKYKKKLAVPIPEQLVVLVVSTLIVALSGVDVPKVKDIPEGLYAPKLPSFDDVGVLIQPALVCSIITYILTVNVTKALGNNYGYEIDADQEFIANAICALVGGVTGSYLPSGSFSRSALVGEISGPDGTALHNFFSTLMIVIVLLFATPLLYHMPRAIMASIIFAALKNMITFQTAKRLFTVSKVDFTLWCIAFVFTSLLGVTGGIVISIVMSMLLLIKYQARPAARVLGVLKGTSDFCVDIKQFPDAQEIEGVKIFEFTAPLHFANKDHFEAKIKKMEVRSQWKNLHVVVIDCSSVTGIDITCIKMLERLQSRYTAMNVELNFANWRGRDMRTLIDASGLYDTIDSKKFFLDMRSALQYAKKFVETAKNKAAAAATDSPLLGAVSSDGMEIVPLKINESAV</sequence>
<name>A0A9W7LG46_9STRA</name>
<evidence type="ECO:0000256" key="3">
    <source>
        <dbReference type="ARBA" id="ARBA00022989"/>
    </source>
</evidence>
<feature type="region of interest" description="Disordered" evidence="5">
    <location>
        <begin position="1"/>
        <end position="50"/>
    </location>
</feature>
<dbReference type="SUPFAM" id="SSF52091">
    <property type="entry name" value="SpoIIaa-like"/>
    <property type="match status" value="1"/>
</dbReference>
<comment type="caution">
    <text evidence="8">The sequence shown here is derived from an EMBL/GenBank/DDBJ whole genome shotgun (WGS) entry which is preliminary data.</text>
</comment>
<dbReference type="InterPro" id="IPR011547">
    <property type="entry name" value="SLC26A/SulP_dom"/>
</dbReference>
<evidence type="ECO:0000256" key="5">
    <source>
        <dbReference type="SAM" id="MobiDB-lite"/>
    </source>
</evidence>
<feature type="transmembrane region" description="Helical" evidence="6">
    <location>
        <begin position="465"/>
        <end position="496"/>
    </location>
</feature>
<evidence type="ECO:0000256" key="2">
    <source>
        <dbReference type="ARBA" id="ARBA00022692"/>
    </source>
</evidence>
<feature type="transmembrane region" description="Helical" evidence="6">
    <location>
        <begin position="256"/>
        <end position="274"/>
    </location>
</feature>
<dbReference type="InterPro" id="IPR001902">
    <property type="entry name" value="SLC26A/SulP_fam"/>
</dbReference>
<keyword evidence="4 6" id="KW-0472">Membrane</keyword>
<dbReference type="InterPro" id="IPR002645">
    <property type="entry name" value="STAS_dom"/>
</dbReference>